<sequence length="296" mass="33935">MDIRVLNYFLTVAREGSMTGAARILHVSQPTLSKQLKNLEEELGRKLFNRTNYSIKLTNDGMLLRKRAEDLIELFEKTQQEFENLDEESGGDVYIGSAETDAFRYFACSMMDLKNQYPDMKYHLTSGNSFDVTERLDRGMDDFAIVVDPIDLSKYNYITFPATDVWGIVMHKDSELAAKENVTVDDLTDLPLIVSKQAMQTDISKNQFAEWFGETLDRLKIVGTYSLPFNAFIMAREGFGNVLAFEKMINVATENDLVFRPLEPRVECKLYVIWKKYQVFSPAAALFLESIQKKLS</sequence>
<name>A0ABS3LDH3_9ENTE</name>
<keyword evidence="2" id="KW-0805">Transcription regulation</keyword>
<dbReference type="Pfam" id="PF00126">
    <property type="entry name" value="HTH_1"/>
    <property type="match status" value="1"/>
</dbReference>
<organism evidence="6 7">
    <name type="scientific">Candidatus Enterococcus moelleringii</name>
    <dbReference type="NCBI Taxonomy" id="2815325"/>
    <lineage>
        <taxon>Bacteria</taxon>
        <taxon>Bacillati</taxon>
        <taxon>Bacillota</taxon>
        <taxon>Bacilli</taxon>
        <taxon>Lactobacillales</taxon>
        <taxon>Enterococcaceae</taxon>
        <taxon>Enterococcus</taxon>
    </lineage>
</organism>
<dbReference type="Pfam" id="PF03466">
    <property type="entry name" value="LysR_substrate"/>
    <property type="match status" value="1"/>
</dbReference>
<protein>
    <submittedName>
        <fullName evidence="6">LysR family transcriptional regulator</fullName>
    </submittedName>
</protein>
<evidence type="ECO:0000256" key="3">
    <source>
        <dbReference type="ARBA" id="ARBA00023125"/>
    </source>
</evidence>
<accession>A0ABS3LDH3</accession>
<evidence type="ECO:0000313" key="7">
    <source>
        <dbReference type="Proteomes" id="UP000664601"/>
    </source>
</evidence>
<dbReference type="RefSeq" id="WP_207674673.1">
    <property type="nucleotide sequence ID" value="NZ_JAFREM010000025.1"/>
</dbReference>
<evidence type="ECO:0000259" key="5">
    <source>
        <dbReference type="PROSITE" id="PS50931"/>
    </source>
</evidence>
<dbReference type="SUPFAM" id="SSF53850">
    <property type="entry name" value="Periplasmic binding protein-like II"/>
    <property type="match status" value="1"/>
</dbReference>
<dbReference type="Proteomes" id="UP000664601">
    <property type="component" value="Unassembled WGS sequence"/>
</dbReference>
<evidence type="ECO:0000313" key="6">
    <source>
        <dbReference type="EMBL" id="MBO1307682.1"/>
    </source>
</evidence>
<keyword evidence="4" id="KW-0804">Transcription</keyword>
<dbReference type="InterPro" id="IPR050950">
    <property type="entry name" value="HTH-type_LysR_regulators"/>
</dbReference>
<evidence type="ECO:0000256" key="2">
    <source>
        <dbReference type="ARBA" id="ARBA00023015"/>
    </source>
</evidence>
<gene>
    <name evidence="6" type="ORF">JZO70_16010</name>
</gene>
<dbReference type="CDD" id="cd05466">
    <property type="entry name" value="PBP2_LTTR_substrate"/>
    <property type="match status" value="1"/>
</dbReference>
<dbReference type="InterPro" id="IPR000847">
    <property type="entry name" value="LysR_HTH_N"/>
</dbReference>
<dbReference type="InterPro" id="IPR036388">
    <property type="entry name" value="WH-like_DNA-bd_sf"/>
</dbReference>
<dbReference type="PRINTS" id="PR00039">
    <property type="entry name" value="HTHLYSR"/>
</dbReference>
<evidence type="ECO:0000256" key="4">
    <source>
        <dbReference type="ARBA" id="ARBA00023163"/>
    </source>
</evidence>
<reference evidence="6 7" key="1">
    <citation type="submission" date="2021-03" db="EMBL/GenBank/DDBJ databases">
        <title>Enterococcal diversity collection.</title>
        <authorList>
            <person name="Gilmore M.S."/>
            <person name="Schwartzman J."/>
            <person name="Van Tyne D."/>
            <person name="Martin M."/>
            <person name="Earl A.M."/>
            <person name="Manson A.L."/>
            <person name="Straub T."/>
            <person name="Salamzade R."/>
            <person name="Saavedra J."/>
            <person name="Lebreton F."/>
            <person name="Prichula J."/>
            <person name="Schaufler K."/>
            <person name="Gaca A."/>
            <person name="Sgardioli B."/>
            <person name="Wagenaar J."/>
            <person name="Strong T."/>
        </authorList>
    </citation>
    <scope>NUCLEOTIDE SEQUENCE [LARGE SCALE GENOMIC DNA]</scope>
    <source>
        <strain evidence="6 7">669A</strain>
    </source>
</reference>
<dbReference type="InterPro" id="IPR036390">
    <property type="entry name" value="WH_DNA-bd_sf"/>
</dbReference>
<evidence type="ECO:0000256" key="1">
    <source>
        <dbReference type="ARBA" id="ARBA00009437"/>
    </source>
</evidence>
<dbReference type="InterPro" id="IPR005119">
    <property type="entry name" value="LysR_subst-bd"/>
</dbReference>
<dbReference type="PANTHER" id="PTHR30419">
    <property type="entry name" value="HTH-TYPE TRANSCRIPTIONAL REGULATOR YBHD"/>
    <property type="match status" value="1"/>
</dbReference>
<feature type="domain" description="HTH lysR-type" evidence="5">
    <location>
        <begin position="1"/>
        <end position="58"/>
    </location>
</feature>
<keyword evidence="3" id="KW-0238">DNA-binding</keyword>
<keyword evidence="7" id="KW-1185">Reference proteome</keyword>
<dbReference type="PANTHER" id="PTHR30419:SF8">
    <property type="entry name" value="NITROGEN ASSIMILATION TRANSCRIPTIONAL ACTIVATOR-RELATED"/>
    <property type="match status" value="1"/>
</dbReference>
<dbReference type="PROSITE" id="PS50931">
    <property type="entry name" value="HTH_LYSR"/>
    <property type="match status" value="1"/>
</dbReference>
<dbReference type="SUPFAM" id="SSF46785">
    <property type="entry name" value="Winged helix' DNA-binding domain"/>
    <property type="match status" value="1"/>
</dbReference>
<proteinExistence type="inferred from homology"/>
<dbReference type="Gene3D" id="3.40.190.290">
    <property type="match status" value="1"/>
</dbReference>
<comment type="similarity">
    <text evidence="1">Belongs to the LysR transcriptional regulatory family.</text>
</comment>
<dbReference type="EMBL" id="JAFREM010000025">
    <property type="protein sequence ID" value="MBO1307682.1"/>
    <property type="molecule type" value="Genomic_DNA"/>
</dbReference>
<comment type="caution">
    <text evidence="6">The sequence shown here is derived from an EMBL/GenBank/DDBJ whole genome shotgun (WGS) entry which is preliminary data.</text>
</comment>
<dbReference type="Gene3D" id="1.10.10.10">
    <property type="entry name" value="Winged helix-like DNA-binding domain superfamily/Winged helix DNA-binding domain"/>
    <property type="match status" value="1"/>
</dbReference>